<comment type="caution">
    <text evidence="1">The sequence shown here is derived from an EMBL/GenBank/DDBJ whole genome shotgun (WGS) entry which is preliminary data.</text>
</comment>
<reference evidence="1" key="1">
    <citation type="journal article" date="2014" name="Front. Microbiol.">
        <title>High frequency of phylogenetically diverse reductive dehalogenase-homologous genes in deep subseafloor sedimentary metagenomes.</title>
        <authorList>
            <person name="Kawai M."/>
            <person name="Futagami T."/>
            <person name="Toyoda A."/>
            <person name="Takaki Y."/>
            <person name="Nishi S."/>
            <person name="Hori S."/>
            <person name="Arai W."/>
            <person name="Tsubouchi T."/>
            <person name="Morono Y."/>
            <person name="Uchiyama I."/>
            <person name="Ito T."/>
            <person name="Fujiyama A."/>
            <person name="Inagaki F."/>
            <person name="Takami H."/>
        </authorList>
    </citation>
    <scope>NUCLEOTIDE SEQUENCE</scope>
    <source>
        <strain evidence="1">Expedition CK06-06</strain>
    </source>
</reference>
<feature type="non-terminal residue" evidence="1">
    <location>
        <position position="1"/>
    </location>
</feature>
<dbReference type="EMBL" id="BARW01019140">
    <property type="protein sequence ID" value="GAI91853.1"/>
    <property type="molecule type" value="Genomic_DNA"/>
</dbReference>
<organism evidence="1">
    <name type="scientific">marine sediment metagenome</name>
    <dbReference type="NCBI Taxonomy" id="412755"/>
    <lineage>
        <taxon>unclassified sequences</taxon>
        <taxon>metagenomes</taxon>
        <taxon>ecological metagenomes</taxon>
    </lineage>
</organism>
<dbReference type="AlphaFoldDB" id="X1SFV5"/>
<accession>X1SFV5</accession>
<name>X1SFV5_9ZZZZ</name>
<proteinExistence type="predicted"/>
<protein>
    <submittedName>
        <fullName evidence="1">Uncharacterized protein</fullName>
    </submittedName>
</protein>
<sequence length="92" mass="10500">CLILSSSTNFSVIVNVDGEEILNRTYTQYTDITQILKDISAFEERDSDGNRLGKYTVHLININFKDSISIEVKNNSASPITFNNLFCKYKTR</sequence>
<evidence type="ECO:0000313" key="1">
    <source>
        <dbReference type="EMBL" id="GAI91853.1"/>
    </source>
</evidence>
<gene>
    <name evidence="1" type="ORF">S12H4_32619</name>
</gene>